<protein>
    <submittedName>
        <fullName evidence="4">Alpha/beta fold hydrolase</fullName>
    </submittedName>
</protein>
<proteinExistence type="predicted"/>
<keyword evidence="2" id="KW-1133">Transmembrane helix</keyword>
<keyword evidence="5" id="KW-1185">Reference proteome</keyword>
<feature type="region of interest" description="Disordered" evidence="1">
    <location>
        <begin position="1"/>
        <end position="21"/>
    </location>
</feature>
<dbReference type="Gene3D" id="3.40.50.1820">
    <property type="entry name" value="alpha/beta hydrolase"/>
    <property type="match status" value="1"/>
</dbReference>
<keyword evidence="2" id="KW-0472">Membrane</keyword>
<organism evidence="4 5">
    <name type="scientific">Stagnimonas aquatica</name>
    <dbReference type="NCBI Taxonomy" id="2689987"/>
    <lineage>
        <taxon>Bacteria</taxon>
        <taxon>Pseudomonadati</taxon>
        <taxon>Pseudomonadota</taxon>
        <taxon>Gammaproteobacteria</taxon>
        <taxon>Nevskiales</taxon>
        <taxon>Nevskiaceae</taxon>
        <taxon>Stagnimonas</taxon>
    </lineage>
</organism>
<gene>
    <name evidence="4" type="ORF">ED208_15980</name>
</gene>
<evidence type="ECO:0000313" key="5">
    <source>
        <dbReference type="Proteomes" id="UP000282106"/>
    </source>
</evidence>
<dbReference type="AlphaFoldDB" id="A0A3N0V191"/>
<evidence type="ECO:0000256" key="1">
    <source>
        <dbReference type="SAM" id="MobiDB-lite"/>
    </source>
</evidence>
<dbReference type="InParanoid" id="A0A3N0V191"/>
<keyword evidence="4" id="KW-0378">Hydrolase</keyword>
<name>A0A3N0V191_9GAMM</name>
<sequence>MWRPRRRRQQRAQSRCAVPPEATAASTPPVLLVHGAWHGAWCWERQFAPWLRQQGHVVETLDLPGHGHPGPQRIALYPVRAYVDAVAARLAQSPRPMVVAGHSMGGFVVQKLMERRPAKLAGAALFASVPPQGVLGVVLHLLRSRPLDFLRSVTRLDLYHLVRTPQFAQALFYNAGLDAKTVEAYWQPLQNESFRAFLDMLVLDLPRSRRVDPALPNWIVGGELDRIFPPAEVRATAKAYGVEAKLYSGMAHNLMLDRGWETVAADFSSWLHGIRKK</sequence>
<accession>A0A3N0V191</accession>
<feature type="transmembrane region" description="Helical" evidence="2">
    <location>
        <begin position="120"/>
        <end position="142"/>
    </location>
</feature>
<evidence type="ECO:0000313" key="4">
    <source>
        <dbReference type="EMBL" id="ROH86530.1"/>
    </source>
</evidence>
<dbReference type="PANTHER" id="PTHR43194:SF2">
    <property type="entry name" value="PEROXISOMAL MEMBRANE PROTEIN LPX1"/>
    <property type="match status" value="1"/>
</dbReference>
<feature type="domain" description="AB hydrolase-1" evidence="3">
    <location>
        <begin position="30"/>
        <end position="265"/>
    </location>
</feature>
<keyword evidence="2" id="KW-0812">Transmembrane</keyword>
<dbReference type="InterPro" id="IPR029058">
    <property type="entry name" value="AB_hydrolase_fold"/>
</dbReference>
<dbReference type="SUPFAM" id="SSF53474">
    <property type="entry name" value="alpha/beta-Hydrolases"/>
    <property type="match status" value="1"/>
</dbReference>
<comment type="caution">
    <text evidence="4">The sequence shown here is derived from an EMBL/GenBank/DDBJ whole genome shotgun (WGS) entry which is preliminary data.</text>
</comment>
<dbReference type="PANTHER" id="PTHR43194">
    <property type="entry name" value="HYDROLASE ALPHA/BETA FOLD FAMILY"/>
    <property type="match status" value="1"/>
</dbReference>
<feature type="compositionally biased region" description="Basic residues" evidence="1">
    <location>
        <begin position="1"/>
        <end position="10"/>
    </location>
</feature>
<dbReference type="InterPro" id="IPR000073">
    <property type="entry name" value="AB_hydrolase_1"/>
</dbReference>
<dbReference type="EMBL" id="RJVO01000009">
    <property type="protein sequence ID" value="ROH86530.1"/>
    <property type="molecule type" value="Genomic_DNA"/>
</dbReference>
<evidence type="ECO:0000256" key="2">
    <source>
        <dbReference type="SAM" id="Phobius"/>
    </source>
</evidence>
<dbReference type="InterPro" id="IPR050228">
    <property type="entry name" value="Carboxylesterase_BioH"/>
</dbReference>
<dbReference type="Proteomes" id="UP000282106">
    <property type="component" value="Unassembled WGS sequence"/>
</dbReference>
<evidence type="ECO:0000259" key="3">
    <source>
        <dbReference type="Pfam" id="PF12697"/>
    </source>
</evidence>
<reference evidence="4 5" key="1">
    <citation type="submission" date="2018-10" db="EMBL/GenBank/DDBJ databases">
        <authorList>
            <person name="Chen W.-M."/>
        </authorList>
    </citation>
    <scope>NUCLEOTIDE SEQUENCE [LARGE SCALE GENOMIC DNA]</scope>
    <source>
        <strain evidence="4 5">THS-13</strain>
    </source>
</reference>
<dbReference type="Pfam" id="PF12697">
    <property type="entry name" value="Abhydrolase_6"/>
    <property type="match status" value="1"/>
</dbReference>
<dbReference type="GO" id="GO:0016787">
    <property type="term" value="F:hydrolase activity"/>
    <property type="evidence" value="ECO:0007669"/>
    <property type="project" value="UniProtKB-KW"/>
</dbReference>